<evidence type="ECO:0000313" key="1">
    <source>
        <dbReference type="EMBL" id="CAF4430858.1"/>
    </source>
</evidence>
<organism evidence="1 2">
    <name type="scientific">Rotaria magnacalcarata</name>
    <dbReference type="NCBI Taxonomy" id="392030"/>
    <lineage>
        <taxon>Eukaryota</taxon>
        <taxon>Metazoa</taxon>
        <taxon>Spiralia</taxon>
        <taxon>Gnathifera</taxon>
        <taxon>Rotifera</taxon>
        <taxon>Eurotatoria</taxon>
        <taxon>Bdelloidea</taxon>
        <taxon>Philodinida</taxon>
        <taxon>Philodinidae</taxon>
        <taxon>Rotaria</taxon>
    </lineage>
</organism>
<comment type="caution">
    <text evidence="1">The sequence shown here is derived from an EMBL/GenBank/DDBJ whole genome shotgun (WGS) entry which is preliminary data.</text>
</comment>
<accession>A0A820R007</accession>
<reference evidence="1" key="1">
    <citation type="submission" date="2021-02" db="EMBL/GenBank/DDBJ databases">
        <authorList>
            <person name="Nowell W R."/>
        </authorList>
    </citation>
    <scope>NUCLEOTIDE SEQUENCE</scope>
</reference>
<gene>
    <name evidence="1" type="ORF">UXM345_LOCUS38981</name>
</gene>
<proteinExistence type="predicted"/>
<sequence>RVLTAATPNVTLNILIGVLAVVIETNNQWFAVGPSSIKYHEGILK</sequence>
<dbReference type="Proteomes" id="UP000663842">
    <property type="component" value="Unassembled WGS sequence"/>
</dbReference>
<dbReference type="AlphaFoldDB" id="A0A820R007"/>
<feature type="non-terminal residue" evidence="1">
    <location>
        <position position="1"/>
    </location>
</feature>
<name>A0A820R007_9BILA</name>
<dbReference type="EMBL" id="CAJOBF010034984">
    <property type="protein sequence ID" value="CAF4430858.1"/>
    <property type="molecule type" value="Genomic_DNA"/>
</dbReference>
<evidence type="ECO:0000313" key="2">
    <source>
        <dbReference type="Proteomes" id="UP000663842"/>
    </source>
</evidence>
<protein>
    <submittedName>
        <fullName evidence="1">Uncharacterized protein</fullName>
    </submittedName>
</protein>